<evidence type="ECO:0000256" key="1">
    <source>
        <dbReference type="SAM" id="MobiDB-lite"/>
    </source>
</evidence>
<accession>A0AAD6XWN9</accession>
<proteinExistence type="predicted"/>
<name>A0AAD6XWN9_9AGAR</name>
<organism evidence="2 3">
    <name type="scientific">Mycena pura</name>
    <dbReference type="NCBI Taxonomy" id="153505"/>
    <lineage>
        <taxon>Eukaryota</taxon>
        <taxon>Fungi</taxon>
        <taxon>Dikarya</taxon>
        <taxon>Basidiomycota</taxon>
        <taxon>Agaricomycotina</taxon>
        <taxon>Agaricomycetes</taxon>
        <taxon>Agaricomycetidae</taxon>
        <taxon>Agaricales</taxon>
        <taxon>Marasmiineae</taxon>
        <taxon>Mycenaceae</taxon>
        <taxon>Mycena</taxon>
    </lineage>
</organism>
<reference evidence="2" key="1">
    <citation type="submission" date="2023-03" db="EMBL/GenBank/DDBJ databases">
        <title>Massive genome expansion in bonnet fungi (Mycena s.s.) driven by repeated elements and novel gene families across ecological guilds.</title>
        <authorList>
            <consortium name="Lawrence Berkeley National Laboratory"/>
            <person name="Harder C.B."/>
            <person name="Miyauchi S."/>
            <person name="Viragh M."/>
            <person name="Kuo A."/>
            <person name="Thoen E."/>
            <person name="Andreopoulos B."/>
            <person name="Lu D."/>
            <person name="Skrede I."/>
            <person name="Drula E."/>
            <person name="Henrissat B."/>
            <person name="Morin E."/>
            <person name="Kohler A."/>
            <person name="Barry K."/>
            <person name="LaButti K."/>
            <person name="Morin E."/>
            <person name="Salamov A."/>
            <person name="Lipzen A."/>
            <person name="Mereny Z."/>
            <person name="Hegedus B."/>
            <person name="Baldrian P."/>
            <person name="Stursova M."/>
            <person name="Weitz H."/>
            <person name="Taylor A."/>
            <person name="Grigoriev I.V."/>
            <person name="Nagy L.G."/>
            <person name="Martin F."/>
            <person name="Kauserud H."/>
        </authorList>
    </citation>
    <scope>NUCLEOTIDE SEQUENCE</scope>
    <source>
        <strain evidence="2">9144</strain>
    </source>
</reference>
<comment type="caution">
    <text evidence="2">The sequence shown here is derived from an EMBL/GenBank/DDBJ whole genome shotgun (WGS) entry which is preliminary data.</text>
</comment>
<evidence type="ECO:0000313" key="3">
    <source>
        <dbReference type="Proteomes" id="UP001219525"/>
    </source>
</evidence>
<evidence type="ECO:0000313" key="2">
    <source>
        <dbReference type="EMBL" id="KAJ7190596.1"/>
    </source>
</evidence>
<feature type="region of interest" description="Disordered" evidence="1">
    <location>
        <begin position="158"/>
        <end position="203"/>
    </location>
</feature>
<keyword evidence="3" id="KW-1185">Reference proteome</keyword>
<feature type="compositionally biased region" description="Basic and acidic residues" evidence="1">
    <location>
        <begin position="173"/>
        <end position="187"/>
    </location>
</feature>
<feature type="compositionally biased region" description="Basic and acidic residues" evidence="1">
    <location>
        <begin position="194"/>
        <end position="203"/>
    </location>
</feature>
<dbReference type="Proteomes" id="UP001219525">
    <property type="component" value="Unassembled WGS sequence"/>
</dbReference>
<gene>
    <name evidence="2" type="ORF">GGX14DRAFT_579670</name>
</gene>
<dbReference type="EMBL" id="JARJCW010000146">
    <property type="protein sequence ID" value="KAJ7190596.1"/>
    <property type="molecule type" value="Genomic_DNA"/>
</dbReference>
<dbReference type="AlphaFoldDB" id="A0AAD6XWN9"/>
<sequence>MPSAFLVSVAISHNVDIFCIVAHTLHRLVLVNLCTRTPHPPGARVPDIGPALLVVIVTAQPSHAHAPYLSRRPAPAPYRHASYAPSFKITNPLFTRHTLFPHLLPNRRTSVPASQQSLPYPLAPAPHFALGIVEATPLVTSRRTPTSIIIHTPPYFQSRNRSGKVPAQPNLFRDGRRLSEVEEDGPKVGRRGRRTDDRDAEQRCRVPLGDQRVGLSLVEDGGLGFSSCAAPFATPDARFQTISDDEEKKTRQG</sequence>
<protein>
    <submittedName>
        <fullName evidence="2">Uncharacterized protein</fullName>
    </submittedName>
</protein>